<organism evidence="1 2">
    <name type="scientific">Chryseolinea lacunae</name>
    <dbReference type="NCBI Taxonomy" id="2801331"/>
    <lineage>
        <taxon>Bacteria</taxon>
        <taxon>Pseudomonadati</taxon>
        <taxon>Bacteroidota</taxon>
        <taxon>Cytophagia</taxon>
        <taxon>Cytophagales</taxon>
        <taxon>Fulvivirgaceae</taxon>
        <taxon>Chryseolinea</taxon>
    </lineage>
</organism>
<evidence type="ECO:0000313" key="1">
    <source>
        <dbReference type="EMBL" id="MBL0743688.1"/>
    </source>
</evidence>
<proteinExistence type="predicted"/>
<comment type="caution">
    <text evidence="1">The sequence shown here is derived from an EMBL/GenBank/DDBJ whole genome shotgun (WGS) entry which is preliminary data.</text>
</comment>
<accession>A0ABS1KW37</accession>
<evidence type="ECO:0000313" key="2">
    <source>
        <dbReference type="Proteomes" id="UP000613030"/>
    </source>
</evidence>
<dbReference type="EMBL" id="JAERRB010000007">
    <property type="protein sequence ID" value="MBL0743688.1"/>
    <property type="molecule type" value="Genomic_DNA"/>
</dbReference>
<sequence length="257" mass="29574">MQTGETKKKKLHGEFFFEWGYHRDAYTNSTIHFEDRVTGNYSFTLHNAVAEDKPDWDNFFKTPLTVPQYVMSGGYFFNDKHDLGIELCWNHLKYVVSDYQTLHLTGDIEGVRYDLDTLVTPDFVHFEHTNGNNYLMLSLLKRFQFLQSKNLKHRLSANIRFGGGALVPKTDSYIMGKHNDGPFRVSGYVIGVGGALRYDAFRYLFLQFGVKGSFANYTDAKLYLQGRAQHSFFSAQYILSAGFNIPTKGYKARPTIF</sequence>
<keyword evidence="2" id="KW-1185">Reference proteome</keyword>
<protein>
    <recommendedName>
        <fullName evidence="3">Outer membrane protein beta-barrel domain-containing protein</fullName>
    </recommendedName>
</protein>
<reference evidence="1 2" key="1">
    <citation type="submission" date="2021-01" db="EMBL/GenBank/DDBJ databases">
        <title>Chryseolinea sp. Jin1 Genome sequencing and assembly.</title>
        <authorList>
            <person name="Kim I."/>
        </authorList>
    </citation>
    <scope>NUCLEOTIDE SEQUENCE [LARGE SCALE GENOMIC DNA]</scope>
    <source>
        <strain evidence="1 2">Jin1</strain>
    </source>
</reference>
<evidence type="ECO:0008006" key="3">
    <source>
        <dbReference type="Google" id="ProtNLM"/>
    </source>
</evidence>
<dbReference type="Proteomes" id="UP000613030">
    <property type="component" value="Unassembled WGS sequence"/>
</dbReference>
<gene>
    <name evidence="1" type="ORF">JI741_20830</name>
</gene>
<name>A0ABS1KW37_9BACT</name>